<dbReference type="InterPro" id="IPR008972">
    <property type="entry name" value="Cupredoxin"/>
</dbReference>
<feature type="chain" id="PRO_5028401676" evidence="3">
    <location>
        <begin position="24"/>
        <end position="478"/>
    </location>
</feature>
<dbReference type="CDD" id="cd04232">
    <property type="entry name" value="CuRO_1_CueO_FtsP"/>
    <property type="match status" value="1"/>
</dbReference>
<dbReference type="PROSITE" id="PS00080">
    <property type="entry name" value="MULTICOPPER_OXIDASE2"/>
    <property type="match status" value="1"/>
</dbReference>
<evidence type="ECO:0000313" key="6">
    <source>
        <dbReference type="EMBL" id="CAA6803678.1"/>
    </source>
</evidence>
<dbReference type="InterPro" id="IPR045087">
    <property type="entry name" value="Cu-oxidase_fam"/>
</dbReference>
<evidence type="ECO:0000256" key="2">
    <source>
        <dbReference type="ARBA" id="ARBA00023002"/>
    </source>
</evidence>
<name>A0A6S6SLQ6_9BACT</name>
<gene>
    <name evidence="6" type="ORF">HELGO_WM13985</name>
</gene>
<dbReference type="InterPro" id="IPR011707">
    <property type="entry name" value="Cu-oxidase-like_N"/>
</dbReference>
<evidence type="ECO:0000259" key="4">
    <source>
        <dbReference type="Pfam" id="PF07731"/>
    </source>
</evidence>
<proteinExistence type="predicted"/>
<dbReference type="EMBL" id="CACVAP010000041">
    <property type="protein sequence ID" value="CAA6803678.1"/>
    <property type="molecule type" value="Genomic_DNA"/>
</dbReference>
<organism evidence="6">
    <name type="scientific">uncultured Sulfurovum sp</name>
    <dbReference type="NCBI Taxonomy" id="269237"/>
    <lineage>
        <taxon>Bacteria</taxon>
        <taxon>Pseudomonadati</taxon>
        <taxon>Campylobacterota</taxon>
        <taxon>Epsilonproteobacteria</taxon>
        <taxon>Campylobacterales</taxon>
        <taxon>Sulfurovaceae</taxon>
        <taxon>Sulfurovum</taxon>
        <taxon>environmental samples</taxon>
    </lineage>
</organism>
<dbReference type="Pfam" id="PF07732">
    <property type="entry name" value="Cu-oxidase_3"/>
    <property type="match status" value="1"/>
</dbReference>
<feature type="domain" description="Plastocyanin-like" evidence="5">
    <location>
        <begin position="68"/>
        <end position="178"/>
    </location>
</feature>
<reference evidence="6" key="1">
    <citation type="submission" date="2020-01" db="EMBL/GenBank/DDBJ databases">
        <authorList>
            <person name="Meier V. D."/>
            <person name="Meier V D."/>
        </authorList>
    </citation>
    <scope>NUCLEOTIDE SEQUENCE</scope>
    <source>
        <strain evidence="6">HLG_WM_MAG_06</strain>
    </source>
</reference>
<sequence>MKRRSFLALSTVASATLITGCFADAFDDKDIPKVKANAEKSLVIPPLIEGAKRGDAYHYDLKIHESKHWFFDNVLTDTYAVNGTYLAPTLKLINGQDVSINYTNNLSETTTMHGHGMHVPANMDGTAHQKIAPLATWSAMYRVNQKACTNWYHPHALDKTAEHVYQGLAGLIIIEDEESQKLDLPRAYGVDDIPLVLQDKFFDTNGQIYYNPTMHQTMMGYKGDTLMTNGVLNPYVDVEAKEIRLRLLNGSNSTVYELKLNDNRTFNQIAGDNSFLEKPVEMNTLGLSPGERAEIIIDFTASLGKTVHLEESRQGKTFLKFKVSKKAKETTKVPQELTTLLRYNPKDAVKTRHFTLSGRMGRVYINNKTMDMNRIDEVMRLNDIEIWEISNKKMMMMKMEHNFHIHGTHFMVLERNGSVNNVLENEKGYKDTVYLAPGDRVKLIVKMTDYVDKKVPYMYHCHFLEHEDAGMMGQFLVV</sequence>
<evidence type="ECO:0000256" key="3">
    <source>
        <dbReference type="SAM" id="SignalP"/>
    </source>
</evidence>
<protein>
    <submittedName>
        <fullName evidence="6">Multicopper oxidase</fullName>
    </submittedName>
</protein>
<dbReference type="GO" id="GO:0005507">
    <property type="term" value="F:copper ion binding"/>
    <property type="evidence" value="ECO:0007669"/>
    <property type="project" value="InterPro"/>
</dbReference>
<feature type="signal peptide" evidence="3">
    <location>
        <begin position="1"/>
        <end position="23"/>
    </location>
</feature>
<evidence type="ECO:0000256" key="1">
    <source>
        <dbReference type="ARBA" id="ARBA00022723"/>
    </source>
</evidence>
<dbReference type="CDD" id="cd13890">
    <property type="entry name" value="CuRO_3_CueO_FtsP"/>
    <property type="match status" value="1"/>
</dbReference>
<evidence type="ECO:0000259" key="5">
    <source>
        <dbReference type="Pfam" id="PF07732"/>
    </source>
</evidence>
<dbReference type="PROSITE" id="PS51257">
    <property type="entry name" value="PROKAR_LIPOPROTEIN"/>
    <property type="match status" value="1"/>
</dbReference>
<dbReference type="CDD" id="cd13867">
    <property type="entry name" value="CuRO_2_CueO_FtsP"/>
    <property type="match status" value="1"/>
</dbReference>
<keyword evidence="3" id="KW-0732">Signal</keyword>
<keyword evidence="1" id="KW-0479">Metal-binding</keyword>
<feature type="domain" description="Plastocyanin-like" evidence="4">
    <location>
        <begin position="355"/>
        <end position="477"/>
    </location>
</feature>
<dbReference type="Pfam" id="PF07731">
    <property type="entry name" value="Cu-oxidase_2"/>
    <property type="match status" value="1"/>
</dbReference>
<dbReference type="PANTHER" id="PTHR48267:SF1">
    <property type="entry name" value="BILIRUBIN OXIDASE"/>
    <property type="match status" value="1"/>
</dbReference>
<dbReference type="PANTHER" id="PTHR48267">
    <property type="entry name" value="CUPREDOXIN SUPERFAMILY PROTEIN"/>
    <property type="match status" value="1"/>
</dbReference>
<dbReference type="InterPro" id="IPR002355">
    <property type="entry name" value="Cu_oxidase_Cu_BS"/>
</dbReference>
<dbReference type="AlphaFoldDB" id="A0A6S6SLQ6"/>
<dbReference type="InterPro" id="IPR011706">
    <property type="entry name" value="Cu-oxidase_C"/>
</dbReference>
<accession>A0A6S6SLQ6</accession>
<keyword evidence="2" id="KW-0560">Oxidoreductase</keyword>
<dbReference type="GO" id="GO:0016491">
    <property type="term" value="F:oxidoreductase activity"/>
    <property type="evidence" value="ECO:0007669"/>
    <property type="project" value="UniProtKB-KW"/>
</dbReference>
<dbReference type="SUPFAM" id="SSF49503">
    <property type="entry name" value="Cupredoxins"/>
    <property type="match status" value="3"/>
</dbReference>
<dbReference type="Gene3D" id="2.60.40.420">
    <property type="entry name" value="Cupredoxins - blue copper proteins"/>
    <property type="match status" value="3"/>
</dbReference>